<dbReference type="HOGENOM" id="CLU_029393_5_0_7"/>
<dbReference type="GO" id="GO:0006086">
    <property type="term" value="P:pyruvate decarboxylation to acetyl-CoA"/>
    <property type="evidence" value="ECO:0007669"/>
    <property type="project" value="InterPro"/>
</dbReference>
<dbReference type="InterPro" id="IPR050642">
    <property type="entry name" value="PDH_E1_Alpha_Subunit"/>
</dbReference>
<dbReference type="InterPro" id="IPR017597">
    <property type="entry name" value="Pyrv_DH_E1_asu_subgrp-y"/>
</dbReference>
<keyword evidence="7 8" id="KW-0670">Pyruvate</keyword>
<accession>A5GEF0</accession>
<evidence type="ECO:0000313" key="11">
    <source>
        <dbReference type="Proteomes" id="UP000006695"/>
    </source>
</evidence>
<dbReference type="InterPro" id="IPR029061">
    <property type="entry name" value="THDP-binding"/>
</dbReference>
<dbReference type="EMBL" id="CP000698">
    <property type="protein sequence ID" value="ABQ25805.1"/>
    <property type="molecule type" value="Genomic_DNA"/>
</dbReference>
<gene>
    <name evidence="8" type="primary">pdhA</name>
    <name evidence="10" type="ordered locus">Gura_1609</name>
</gene>
<evidence type="ECO:0000256" key="2">
    <source>
        <dbReference type="ARBA" id="ARBA00011870"/>
    </source>
</evidence>
<dbReference type="STRING" id="351605.Gura_1609"/>
<dbReference type="InterPro" id="IPR001017">
    <property type="entry name" value="DH_E1"/>
</dbReference>
<feature type="domain" description="Dehydrogenase E1 component" evidence="9">
    <location>
        <begin position="21"/>
        <end position="312"/>
    </location>
</feature>
<comment type="catalytic activity">
    <reaction evidence="8">
        <text>N(6)-[(R)-lipoyl]-L-lysyl-[protein] + pyruvate + H(+) = N(6)-[(R)-S(8)-acetyldihydrolipoyl]-L-lysyl-[protein] + CO2</text>
        <dbReference type="Rhea" id="RHEA:19189"/>
        <dbReference type="Rhea" id="RHEA-COMP:10474"/>
        <dbReference type="Rhea" id="RHEA-COMP:10478"/>
        <dbReference type="ChEBI" id="CHEBI:15361"/>
        <dbReference type="ChEBI" id="CHEBI:15378"/>
        <dbReference type="ChEBI" id="CHEBI:16526"/>
        <dbReference type="ChEBI" id="CHEBI:83099"/>
        <dbReference type="ChEBI" id="CHEBI:83111"/>
        <dbReference type="EC" id="1.2.4.1"/>
    </reaction>
</comment>
<dbReference type="Pfam" id="PF00676">
    <property type="entry name" value="E1_dh"/>
    <property type="match status" value="1"/>
</dbReference>
<reference evidence="10 11" key="1">
    <citation type="submission" date="2007-05" db="EMBL/GenBank/DDBJ databases">
        <title>Complete sequence of Geobacter uraniireducens Rf4.</title>
        <authorList>
            <consortium name="US DOE Joint Genome Institute"/>
            <person name="Copeland A."/>
            <person name="Lucas S."/>
            <person name="Lapidus A."/>
            <person name="Barry K."/>
            <person name="Detter J.C."/>
            <person name="Glavina del Rio T."/>
            <person name="Hammon N."/>
            <person name="Israni S."/>
            <person name="Dalin E."/>
            <person name="Tice H."/>
            <person name="Pitluck S."/>
            <person name="Chertkov O."/>
            <person name="Brettin T."/>
            <person name="Bruce D."/>
            <person name="Han C."/>
            <person name="Schmutz J."/>
            <person name="Larimer F."/>
            <person name="Land M."/>
            <person name="Hauser L."/>
            <person name="Kyrpides N."/>
            <person name="Mikhailova N."/>
            <person name="Shelobolina E."/>
            <person name="Aklujkar M."/>
            <person name="Lovley D."/>
            <person name="Richardson P."/>
        </authorList>
    </citation>
    <scope>NUCLEOTIDE SEQUENCE [LARGE SCALE GENOMIC DNA]</scope>
    <source>
        <strain evidence="11">ATCC BAA-1134 / JCM 13001 / Rf4</strain>
    </source>
</reference>
<dbReference type="PANTHER" id="PTHR11516:SF60">
    <property type="entry name" value="PYRUVATE DEHYDROGENASE E1 COMPONENT SUBUNIT ALPHA"/>
    <property type="match status" value="1"/>
</dbReference>
<evidence type="ECO:0000313" key="10">
    <source>
        <dbReference type="EMBL" id="ABQ25805.1"/>
    </source>
</evidence>
<evidence type="ECO:0000256" key="3">
    <source>
        <dbReference type="ARBA" id="ARBA00012281"/>
    </source>
</evidence>
<comment type="function">
    <text evidence="8">The pyruvate dehydrogenase complex catalyzes the overall conversion of pyruvate to acetyl-CoA and CO(2).</text>
</comment>
<comment type="subunit">
    <text evidence="2 8">Heterodimer of an alpha and a beta chain.</text>
</comment>
<protein>
    <recommendedName>
        <fullName evidence="4 8">Pyruvate dehydrogenase E1 component subunit alpha</fullName>
        <ecNumber evidence="3 8">1.2.4.1</ecNumber>
    </recommendedName>
</protein>
<keyword evidence="11" id="KW-1185">Reference proteome</keyword>
<evidence type="ECO:0000256" key="5">
    <source>
        <dbReference type="ARBA" id="ARBA00023002"/>
    </source>
</evidence>
<keyword evidence="6 8" id="KW-0786">Thiamine pyrophosphate</keyword>
<name>A5GEF0_GEOUR</name>
<evidence type="ECO:0000259" key="9">
    <source>
        <dbReference type="Pfam" id="PF00676"/>
    </source>
</evidence>
<dbReference type="KEGG" id="gur:Gura_1609"/>
<dbReference type="AlphaFoldDB" id="A5GEF0"/>
<evidence type="ECO:0000256" key="6">
    <source>
        <dbReference type="ARBA" id="ARBA00023052"/>
    </source>
</evidence>
<dbReference type="EC" id="1.2.4.1" evidence="3 8"/>
<dbReference type="Proteomes" id="UP000006695">
    <property type="component" value="Chromosome"/>
</dbReference>
<sequence>MKNKTKQTAKVDRDHGLRLLRKMLLIRRFEAKSAELYSAMKIRGFLHLYDGEEAVAVGVMEALTPEDAVVATYREHGQALARGVSANAIMAEMYGKQEGCSRGRGGSMHLFDAAARFYGGNAIVGGGLPLALGFALADAMQGKKRVTCCFFGDGATAEGVFYESLNLAALWRLPVLFILENNLYAMGTAICYAHAVADIAPKAASHGVQTEIVDGMDVLAVEKGARRGAEFVREGNGPYFIECRTYRFRAHSMFDAELYRTRAEVEKWRKRDPIASFFDLCKEQAVLSDADMEELERDVAAEVDGAVAFAEAGTWEPVEDLTRYVYSEGRPR</sequence>
<dbReference type="SUPFAM" id="SSF52518">
    <property type="entry name" value="Thiamin diphosphate-binding fold (THDP-binding)"/>
    <property type="match status" value="1"/>
</dbReference>
<comment type="cofactor">
    <cofactor evidence="1 8">
        <name>thiamine diphosphate</name>
        <dbReference type="ChEBI" id="CHEBI:58937"/>
    </cofactor>
</comment>
<dbReference type="GO" id="GO:0004739">
    <property type="term" value="F:pyruvate dehydrogenase (acetyl-transferring) activity"/>
    <property type="evidence" value="ECO:0007669"/>
    <property type="project" value="UniProtKB-UniRule"/>
</dbReference>
<dbReference type="Gene3D" id="3.40.50.970">
    <property type="match status" value="1"/>
</dbReference>
<organism evidence="10 11">
    <name type="scientific">Geotalea uraniireducens (strain Rf4)</name>
    <name type="common">Geobacter uraniireducens</name>
    <dbReference type="NCBI Taxonomy" id="351605"/>
    <lineage>
        <taxon>Bacteria</taxon>
        <taxon>Pseudomonadati</taxon>
        <taxon>Thermodesulfobacteriota</taxon>
        <taxon>Desulfuromonadia</taxon>
        <taxon>Geobacterales</taxon>
        <taxon>Geobacteraceae</taxon>
        <taxon>Geotalea</taxon>
    </lineage>
</organism>
<proteinExistence type="predicted"/>
<dbReference type="PANTHER" id="PTHR11516">
    <property type="entry name" value="PYRUVATE DEHYDROGENASE E1 COMPONENT, ALPHA SUBUNIT BACTERIAL AND ORGANELLAR"/>
    <property type="match status" value="1"/>
</dbReference>
<dbReference type="RefSeq" id="WP_011938515.1">
    <property type="nucleotide sequence ID" value="NC_009483.1"/>
</dbReference>
<dbReference type="NCBIfam" id="TIGR03182">
    <property type="entry name" value="PDH_E1_alph_y"/>
    <property type="match status" value="1"/>
</dbReference>
<evidence type="ECO:0000256" key="1">
    <source>
        <dbReference type="ARBA" id="ARBA00001964"/>
    </source>
</evidence>
<dbReference type="CDD" id="cd02000">
    <property type="entry name" value="TPP_E1_PDC_ADC_BCADC"/>
    <property type="match status" value="1"/>
</dbReference>
<evidence type="ECO:0000256" key="7">
    <source>
        <dbReference type="ARBA" id="ARBA00023317"/>
    </source>
</evidence>
<keyword evidence="5 8" id="KW-0560">Oxidoreductase</keyword>
<dbReference type="OrthoDB" id="9766715at2"/>
<evidence type="ECO:0000256" key="4">
    <source>
        <dbReference type="ARBA" id="ARBA00014159"/>
    </source>
</evidence>
<evidence type="ECO:0000256" key="8">
    <source>
        <dbReference type="RuleBase" id="RU361139"/>
    </source>
</evidence>